<dbReference type="Gene3D" id="3.30.980.10">
    <property type="entry name" value="Threonyl-trna Synthetase, Chain A, domain 2"/>
    <property type="match status" value="1"/>
</dbReference>
<organism evidence="8 9">
    <name type="scientific">Rhodovulum sulfidophilum</name>
    <name type="common">Rhodobacter sulfidophilus</name>
    <dbReference type="NCBI Taxonomy" id="35806"/>
    <lineage>
        <taxon>Bacteria</taxon>
        <taxon>Pseudomonadati</taxon>
        <taxon>Pseudomonadota</taxon>
        <taxon>Alphaproteobacteria</taxon>
        <taxon>Rhodobacterales</taxon>
        <taxon>Paracoccaceae</taxon>
        <taxon>Rhodovulum</taxon>
    </lineage>
</organism>
<keyword evidence="1" id="KW-0820">tRNA-binding</keyword>
<gene>
    <name evidence="8" type="ORF">JMM60_14210</name>
</gene>
<evidence type="ECO:0000259" key="7">
    <source>
        <dbReference type="PROSITE" id="PS51880"/>
    </source>
</evidence>
<keyword evidence="6" id="KW-0030">Aminoacyl-tRNA synthetase</keyword>
<keyword evidence="3" id="KW-0067">ATP-binding</keyword>
<dbReference type="InterPro" id="IPR012676">
    <property type="entry name" value="TGS-like"/>
</dbReference>
<evidence type="ECO:0000256" key="1">
    <source>
        <dbReference type="ARBA" id="ARBA00022555"/>
    </source>
</evidence>
<proteinExistence type="predicted"/>
<dbReference type="RefSeq" id="WP_202249701.1">
    <property type="nucleotide sequence ID" value="NZ_JAESJJ010000020.1"/>
</dbReference>
<name>A0ABS1RV39_RHOSU</name>
<keyword evidence="4" id="KW-0694">RNA-binding</keyword>
<sequence>MIHVHLPDGAARPLAPSSSAADLASTISPSLARRTVAALIDGTLCDLSAPLPDGASVELLSRDDPRALELVRHDLAHVLAEAVQALWPGTKTAIGPAIEHGFYYDFERDMPFTPEDLPAIEKKMREIIAAKAPFTGILIEHHAGHLPLWLAPVQVVVATVTGAADGWAVEVAQTLKAAGLRVEADLRNEKIGYKVREHALTKTPVQIALGGHEAEERTVTIRRHGAPDTRTLSLEDAVQMLLTEARAPGAAEPVQSE</sequence>
<dbReference type="SUPFAM" id="SSF52954">
    <property type="entry name" value="Class II aaRS ABD-related"/>
    <property type="match status" value="1"/>
</dbReference>
<evidence type="ECO:0000256" key="5">
    <source>
        <dbReference type="ARBA" id="ARBA00022917"/>
    </source>
</evidence>
<keyword evidence="2" id="KW-0436">Ligase</keyword>
<evidence type="ECO:0000256" key="2">
    <source>
        <dbReference type="ARBA" id="ARBA00022598"/>
    </source>
</evidence>
<dbReference type="Gene3D" id="3.10.20.30">
    <property type="match status" value="1"/>
</dbReference>
<dbReference type="Pfam" id="PF02824">
    <property type="entry name" value="TGS"/>
    <property type="match status" value="1"/>
</dbReference>
<feature type="domain" description="TGS" evidence="7">
    <location>
        <begin position="1"/>
        <end position="61"/>
    </location>
</feature>
<reference evidence="8 9" key="1">
    <citation type="submission" date="2021-01" db="EMBL/GenBank/DDBJ databases">
        <title>Draft genomes of Rhodovulum sulfidophilum.</title>
        <authorList>
            <person name="Guzman M.S."/>
        </authorList>
    </citation>
    <scope>NUCLEOTIDE SEQUENCE [LARGE SCALE GENOMIC DNA]</scope>
    <source>
        <strain evidence="8 9">AB35</strain>
    </source>
</reference>
<dbReference type="InterPro" id="IPR018163">
    <property type="entry name" value="Thr/Ala-tRNA-synth_IIc_edit"/>
</dbReference>
<dbReference type="Proteomes" id="UP000604473">
    <property type="component" value="Unassembled WGS sequence"/>
</dbReference>
<evidence type="ECO:0000256" key="4">
    <source>
        <dbReference type="ARBA" id="ARBA00022884"/>
    </source>
</evidence>
<accession>A0ABS1RV39</accession>
<dbReference type="PROSITE" id="PS51880">
    <property type="entry name" value="TGS"/>
    <property type="match status" value="1"/>
</dbReference>
<protein>
    <submittedName>
        <fullName evidence="8">TGS domain-containing protein</fullName>
    </submittedName>
</protein>
<dbReference type="PANTHER" id="PTHR11451">
    <property type="entry name" value="THREONINE-TRNA LIGASE"/>
    <property type="match status" value="1"/>
</dbReference>
<dbReference type="InterPro" id="IPR004154">
    <property type="entry name" value="Anticodon-bd"/>
</dbReference>
<dbReference type="Gene3D" id="3.40.50.800">
    <property type="entry name" value="Anticodon-binding domain"/>
    <property type="match status" value="1"/>
</dbReference>
<evidence type="ECO:0000313" key="8">
    <source>
        <dbReference type="EMBL" id="MBL3609936.1"/>
    </source>
</evidence>
<dbReference type="Pfam" id="PF03129">
    <property type="entry name" value="HGTP_anticodon"/>
    <property type="match status" value="1"/>
</dbReference>
<dbReference type="SUPFAM" id="SSF81271">
    <property type="entry name" value="TGS-like"/>
    <property type="match status" value="1"/>
</dbReference>
<dbReference type="EMBL" id="JAESJJ010000020">
    <property type="protein sequence ID" value="MBL3609936.1"/>
    <property type="molecule type" value="Genomic_DNA"/>
</dbReference>
<dbReference type="InterPro" id="IPR004095">
    <property type="entry name" value="TGS"/>
</dbReference>
<dbReference type="CDD" id="cd01667">
    <property type="entry name" value="TGS_ThrRS"/>
    <property type="match status" value="1"/>
</dbReference>
<dbReference type="PANTHER" id="PTHR11451:SF44">
    <property type="entry name" value="THREONINE--TRNA LIGASE, CHLOROPLASTIC_MITOCHONDRIAL 2"/>
    <property type="match status" value="1"/>
</dbReference>
<dbReference type="SUPFAM" id="SSF55186">
    <property type="entry name" value="ThrRS/AlaRS common domain"/>
    <property type="match status" value="1"/>
</dbReference>
<keyword evidence="3" id="KW-0547">Nucleotide-binding</keyword>
<dbReference type="InterPro" id="IPR036621">
    <property type="entry name" value="Anticodon-bd_dom_sf"/>
</dbReference>
<keyword evidence="5" id="KW-0648">Protein biosynthesis</keyword>
<evidence type="ECO:0000256" key="3">
    <source>
        <dbReference type="ARBA" id="ARBA00022840"/>
    </source>
</evidence>
<comment type="caution">
    <text evidence="8">The sequence shown here is derived from an EMBL/GenBank/DDBJ whole genome shotgun (WGS) entry which is preliminary data.</text>
</comment>
<evidence type="ECO:0000313" key="9">
    <source>
        <dbReference type="Proteomes" id="UP000604473"/>
    </source>
</evidence>
<dbReference type="CDD" id="cd00860">
    <property type="entry name" value="ThrRS_anticodon"/>
    <property type="match status" value="1"/>
</dbReference>
<dbReference type="InterPro" id="IPR047246">
    <property type="entry name" value="ThrRS_anticodon"/>
</dbReference>
<dbReference type="InterPro" id="IPR012675">
    <property type="entry name" value="Beta-grasp_dom_sf"/>
</dbReference>
<evidence type="ECO:0000256" key="6">
    <source>
        <dbReference type="ARBA" id="ARBA00023146"/>
    </source>
</evidence>
<keyword evidence="9" id="KW-1185">Reference proteome</keyword>